<evidence type="ECO:0000256" key="3">
    <source>
        <dbReference type="ARBA" id="ARBA00022618"/>
    </source>
</evidence>
<keyword evidence="7" id="KW-0131">Cell cycle</keyword>
<feature type="compositionally biased region" description="Basic and acidic residues" evidence="10">
    <location>
        <begin position="879"/>
        <end position="900"/>
    </location>
</feature>
<comment type="caution">
    <text evidence="12">The sequence shown here is derived from an EMBL/GenBank/DDBJ whole genome shotgun (WGS) entry which is preliminary data.</text>
</comment>
<evidence type="ECO:0000256" key="4">
    <source>
        <dbReference type="ARBA" id="ARBA00022776"/>
    </source>
</evidence>
<dbReference type="EMBL" id="LHPF02000032">
    <property type="protein sequence ID" value="PSC68878.1"/>
    <property type="molecule type" value="Genomic_DNA"/>
</dbReference>
<evidence type="ECO:0000256" key="5">
    <source>
        <dbReference type="ARBA" id="ARBA00023054"/>
    </source>
</evidence>
<evidence type="ECO:0000313" key="12">
    <source>
        <dbReference type="EMBL" id="PSC68878.1"/>
    </source>
</evidence>
<dbReference type="InterPro" id="IPR003395">
    <property type="entry name" value="RecF/RecN/SMC_N"/>
</dbReference>
<feature type="region of interest" description="Disordered" evidence="10">
    <location>
        <begin position="879"/>
        <end position="913"/>
    </location>
</feature>
<keyword evidence="13" id="KW-1185">Reference proteome</keyword>
<evidence type="ECO:0000256" key="2">
    <source>
        <dbReference type="ARBA" id="ARBA00005917"/>
    </source>
</evidence>
<evidence type="ECO:0000256" key="7">
    <source>
        <dbReference type="ARBA" id="ARBA00023306"/>
    </source>
</evidence>
<dbReference type="Pfam" id="PF06470">
    <property type="entry name" value="SMC_hinge"/>
    <property type="match status" value="1"/>
</dbReference>
<dbReference type="GO" id="GO:0005524">
    <property type="term" value="F:ATP binding"/>
    <property type="evidence" value="ECO:0007669"/>
    <property type="project" value="InterPro"/>
</dbReference>
<dbReference type="GO" id="GO:0005694">
    <property type="term" value="C:chromosome"/>
    <property type="evidence" value="ECO:0007669"/>
    <property type="project" value="InterPro"/>
</dbReference>
<dbReference type="InterPro" id="IPR041741">
    <property type="entry name" value="SMC3_ABC_euk"/>
</dbReference>
<sequence>MFIKQVVIEGFKSYKDQTVLEPFSSKVNVVVGANGSGKSNFFHAIRFVLDDLFSSLSQEDRRALLHESVGHHVLSAYVEIVFDNGDGRLPVDRAEVRLRRSIGMKKDDYFLDKKHITKKEVANLLETAGFSRANPYYVVQQGKIAQMANMKDEQRLELLKEIGGTRVYEDRRRESVRVMEECQAKRAHIGDLISQLDEKLAELEAERAELQEYQKHDRRRRTLEYTIFDKELTRVRTEMEKLEEDKAAAAEKQGRMLDELAGARQKLKGLERDLKALGAQQKTLTAQKQELAVEKEAAQRKKASAELDVADLEDKLSGNEDTRARCEADLAALERSIVKKEEELEGVQQRLTAARGEQQRLRGELAGAERRLQALYDKSGRSAQFNTTAERDEWVRKEVAQLQRTQAQKEENRRGAAAALQAVQAEADELDARVAEVRELLQERDEGATRALQASESLLAQRNELLNTQRDLFLGQAELDGQKRQLEDDLHARERVLEGLGRDLSRGLNSVKRLTQELGLEGQVHGTMIELFDCRRELYTATEAVAGNSLFHVVVDSDDVALRLTDELNRGKCGRVSFMPLNRLNPGQVQYPEQFGNDAVPLLRRLKYDQKFDPAFRQVFGKTLVCRSLDVAAKVARETNLNCVTMEGDQVEQRGTFRGGYYDTNRSRIQAMKEIKDLRGKLDEHHKESRKVAKSLLDVQQRIPQVTNELQKLEAKRGATAEGSGPLRGELRTLEARVADAKKRAAAKQQLLDTIAQEIGNLQASVAAMEAELGTPLLGQLSAAEQAEVRRLQPQVAQLQEELEAAKAQQLEVEATAAALDAELSQNLREQRRDLQDRLAAVSSSVDAATLQARQRELAQAQAAVAEVSARQAAVEKEAEAAAREAKDKAAERDRLKATEQSESLAQQDEQSTLQKANDRLAMQRLKKGDLERRIRELGSLPDEAYEKYRGAALKRLQQELAQVNAELKKFGHINKKALDQYVNFTEQRDELQRRKEENDRGDEKIRQLIDTLDARKDEAIERTFKGVAKQFRDIFSQLVPGGRGELVMQKRLGGGGEDGENDDPESGAAAVGGKQGALEKYSGVKVKVSFGGGETMSMKQLSGGQKTLVALALIFAIQACDPAPFYLFDEIDAALDPQYRTTVAKMLGRQAAREREPAQFIVTTFHPQIVNVADKIYGVSHTNRLSRIDVINRADALTFLESEERRARAAQARGGAATAGTGGGTGGASAAAAAAAAAAARRKGKAPATSSDLRARAEAEAEVTDMDED</sequence>
<evidence type="ECO:0000256" key="10">
    <source>
        <dbReference type="SAM" id="MobiDB-lite"/>
    </source>
</evidence>
<gene>
    <name evidence="12" type="ORF">C2E20_7600</name>
</gene>
<organism evidence="12 13">
    <name type="scientific">Micractinium conductrix</name>
    <dbReference type="NCBI Taxonomy" id="554055"/>
    <lineage>
        <taxon>Eukaryota</taxon>
        <taxon>Viridiplantae</taxon>
        <taxon>Chlorophyta</taxon>
        <taxon>core chlorophytes</taxon>
        <taxon>Trebouxiophyceae</taxon>
        <taxon>Chlorellales</taxon>
        <taxon>Chlorellaceae</taxon>
        <taxon>Chlorella clade</taxon>
        <taxon>Micractinium</taxon>
    </lineage>
</organism>
<dbReference type="Gene3D" id="1.20.1060.20">
    <property type="match status" value="1"/>
</dbReference>
<dbReference type="STRING" id="554055.A0A2P6V467"/>
<dbReference type="InterPro" id="IPR027417">
    <property type="entry name" value="P-loop_NTPase"/>
</dbReference>
<feature type="compositionally biased region" description="Acidic residues" evidence="10">
    <location>
        <begin position="1261"/>
        <end position="1270"/>
    </location>
</feature>
<dbReference type="Proteomes" id="UP000239649">
    <property type="component" value="Unassembled WGS sequence"/>
</dbReference>
<evidence type="ECO:0000256" key="9">
    <source>
        <dbReference type="SAM" id="Coils"/>
    </source>
</evidence>
<dbReference type="SMART" id="SM00968">
    <property type="entry name" value="SMC_hinge"/>
    <property type="match status" value="1"/>
</dbReference>
<accession>A0A2P6V467</accession>
<dbReference type="FunFam" id="3.40.50.300:FF:000424">
    <property type="entry name" value="Structural maintenance of chromosomes 3"/>
    <property type="match status" value="1"/>
</dbReference>
<feature type="coiled-coil region" evidence="9">
    <location>
        <begin position="413"/>
        <end position="440"/>
    </location>
</feature>
<dbReference type="PIRSF" id="PIRSF005719">
    <property type="entry name" value="SMC"/>
    <property type="match status" value="1"/>
</dbReference>
<keyword evidence="6 8" id="KW-0539">Nucleus</keyword>
<dbReference type="SUPFAM" id="SSF75553">
    <property type="entry name" value="Smc hinge domain"/>
    <property type="match status" value="1"/>
</dbReference>
<keyword evidence="3" id="KW-0132">Cell division</keyword>
<feature type="domain" description="SMC hinge" evidence="11">
    <location>
        <begin position="522"/>
        <end position="636"/>
    </location>
</feature>
<dbReference type="PANTHER" id="PTHR43977">
    <property type="entry name" value="STRUCTURAL MAINTENANCE OF CHROMOSOMES PROTEIN 3"/>
    <property type="match status" value="1"/>
</dbReference>
<dbReference type="GO" id="GO:0005634">
    <property type="term" value="C:nucleus"/>
    <property type="evidence" value="ECO:0007669"/>
    <property type="project" value="UniProtKB-SubCell"/>
</dbReference>
<feature type="coiled-coil region" evidence="9">
    <location>
        <begin position="186"/>
        <end position="378"/>
    </location>
</feature>
<feature type="compositionally biased region" description="Low complexity" evidence="10">
    <location>
        <begin position="1229"/>
        <end position="1240"/>
    </location>
</feature>
<comment type="similarity">
    <text evidence="2">Belongs to the SMC family. SMC3 subfamily.</text>
</comment>
<dbReference type="GO" id="GO:0016887">
    <property type="term" value="F:ATP hydrolysis activity"/>
    <property type="evidence" value="ECO:0007669"/>
    <property type="project" value="InterPro"/>
</dbReference>
<feature type="region of interest" description="Disordered" evidence="10">
    <location>
        <begin position="1052"/>
        <end position="1073"/>
    </location>
</feature>
<dbReference type="SUPFAM" id="SSF57997">
    <property type="entry name" value="Tropomyosin"/>
    <property type="match status" value="1"/>
</dbReference>
<evidence type="ECO:0000259" key="11">
    <source>
        <dbReference type="SMART" id="SM00968"/>
    </source>
</evidence>
<evidence type="ECO:0000256" key="1">
    <source>
        <dbReference type="ARBA" id="ARBA00004123"/>
    </source>
</evidence>
<evidence type="ECO:0000313" key="13">
    <source>
        <dbReference type="Proteomes" id="UP000239649"/>
    </source>
</evidence>
<evidence type="ECO:0000256" key="6">
    <source>
        <dbReference type="ARBA" id="ARBA00023242"/>
    </source>
</evidence>
<feature type="compositionally biased region" description="Polar residues" evidence="10">
    <location>
        <begin position="901"/>
        <end position="913"/>
    </location>
</feature>
<name>A0A2P6V467_9CHLO</name>
<proteinExistence type="inferred from homology"/>
<dbReference type="InterPro" id="IPR024704">
    <property type="entry name" value="SMC"/>
</dbReference>
<dbReference type="Gene3D" id="1.10.287.1490">
    <property type="match status" value="1"/>
</dbReference>
<dbReference type="CDD" id="cd03272">
    <property type="entry name" value="ABC_SMC3_euk"/>
    <property type="match status" value="1"/>
</dbReference>
<dbReference type="AlphaFoldDB" id="A0A2P6V467"/>
<protein>
    <recommendedName>
        <fullName evidence="8">Structural maintenance of chromosomes protein</fullName>
    </recommendedName>
</protein>
<dbReference type="SUPFAM" id="SSF52540">
    <property type="entry name" value="P-loop containing nucleoside triphosphate hydrolases"/>
    <property type="match status" value="1"/>
</dbReference>
<reference evidence="12 13" key="1">
    <citation type="journal article" date="2018" name="Plant J.">
        <title>Genome sequences of Chlorella sorokiniana UTEX 1602 and Micractinium conductrix SAG 241.80: implications to maltose excretion by a green alga.</title>
        <authorList>
            <person name="Arriola M.B."/>
            <person name="Velmurugan N."/>
            <person name="Zhang Y."/>
            <person name="Plunkett M.H."/>
            <person name="Hondzo H."/>
            <person name="Barney B.M."/>
        </authorList>
    </citation>
    <scope>NUCLEOTIDE SEQUENCE [LARGE SCALE GENOMIC DNA]</scope>
    <source>
        <strain evidence="12 13">SAG 241.80</strain>
    </source>
</reference>
<dbReference type="InterPro" id="IPR036277">
    <property type="entry name" value="SMC_hinge_sf"/>
</dbReference>
<keyword evidence="4" id="KW-0498">Mitosis</keyword>
<feature type="region of interest" description="Disordered" evidence="10">
    <location>
        <begin position="1212"/>
        <end position="1270"/>
    </location>
</feature>
<dbReference type="Gene3D" id="3.40.50.300">
    <property type="entry name" value="P-loop containing nucleotide triphosphate hydrolases"/>
    <property type="match status" value="2"/>
</dbReference>
<dbReference type="OrthoDB" id="431497at2759"/>
<comment type="subcellular location">
    <subcellularLocation>
        <location evidence="1 8">Nucleus</location>
    </subcellularLocation>
</comment>
<dbReference type="Pfam" id="PF02463">
    <property type="entry name" value="SMC_N"/>
    <property type="match status" value="1"/>
</dbReference>
<dbReference type="GO" id="GO:0051276">
    <property type="term" value="P:chromosome organization"/>
    <property type="evidence" value="ECO:0007669"/>
    <property type="project" value="InterPro"/>
</dbReference>
<evidence type="ECO:0000256" key="8">
    <source>
        <dbReference type="PIRNR" id="PIRNR005719"/>
    </source>
</evidence>
<dbReference type="GO" id="GO:0051301">
    <property type="term" value="P:cell division"/>
    <property type="evidence" value="ECO:0007669"/>
    <property type="project" value="UniProtKB-KW"/>
</dbReference>
<keyword evidence="5 9" id="KW-0175">Coiled coil</keyword>
<dbReference type="InterPro" id="IPR010935">
    <property type="entry name" value="SMC_hinge"/>
</dbReference>
<dbReference type="Gene3D" id="3.30.70.1620">
    <property type="match status" value="1"/>
</dbReference>